<dbReference type="Proteomes" id="UP001428341">
    <property type="component" value="Unassembled WGS sequence"/>
</dbReference>
<organism evidence="1 2">
    <name type="scientific">Citrus x changshan-huyou</name>
    <dbReference type="NCBI Taxonomy" id="2935761"/>
    <lineage>
        <taxon>Eukaryota</taxon>
        <taxon>Viridiplantae</taxon>
        <taxon>Streptophyta</taxon>
        <taxon>Embryophyta</taxon>
        <taxon>Tracheophyta</taxon>
        <taxon>Spermatophyta</taxon>
        <taxon>Magnoliopsida</taxon>
        <taxon>eudicotyledons</taxon>
        <taxon>Gunneridae</taxon>
        <taxon>Pentapetalae</taxon>
        <taxon>rosids</taxon>
        <taxon>malvids</taxon>
        <taxon>Sapindales</taxon>
        <taxon>Rutaceae</taxon>
        <taxon>Aurantioideae</taxon>
        <taxon>Citrus</taxon>
    </lineage>
</organism>
<evidence type="ECO:0000313" key="1">
    <source>
        <dbReference type="EMBL" id="KAK9202034.1"/>
    </source>
</evidence>
<protein>
    <submittedName>
        <fullName evidence="1">Uncharacterized protein</fullName>
    </submittedName>
</protein>
<reference evidence="1 2" key="1">
    <citation type="submission" date="2024-05" db="EMBL/GenBank/DDBJ databases">
        <title>Haplotype-resolved chromosome-level genome assembly of Huyou (Citrus changshanensis).</title>
        <authorList>
            <person name="Miao C."/>
            <person name="Chen W."/>
            <person name="Wu Y."/>
            <person name="Wang L."/>
            <person name="Zhao S."/>
            <person name="Grierson D."/>
            <person name="Xu C."/>
            <person name="Chen K."/>
        </authorList>
    </citation>
    <scope>NUCLEOTIDE SEQUENCE [LARGE SCALE GENOMIC DNA]</scope>
    <source>
        <strain evidence="1">01-14</strain>
        <tissue evidence="1">Leaf</tissue>
    </source>
</reference>
<proteinExistence type="predicted"/>
<dbReference type="AlphaFoldDB" id="A0AAP0MCH6"/>
<dbReference type="EMBL" id="JBCGBO010000005">
    <property type="protein sequence ID" value="KAK9202034.1"/>
    <property type="molecule type" value="Genomic_DNA"/>
</dbReference>
<sequence>MKSFTSTRRSRSASKNKYAVPGFPFNFEWPSITSEPEENNPSETKMFDNIFKTEKKSGQKANHGGVIKLPITKDSENMKKTLEKLKLIDASGCEIQAVNVIGSLGKKMRPCHLTKFIEIVHI</sequence>
<name>A0AAP0MCH6_9ROSI</name>
<comment type="caution">
    <text evidence="1">The sequence shown here is derived from an EMBL/GenBank/DDBJ whole genome shotgun (WGS) entry which is preliminary data.</text>
</comment>
<accession>A0AAP0MCH6</accession>
<evidence type="ECO:0000313" key="2">
    <source>
        <dbReference type="Proteomes" id="UP001428341"/>
    </source>
</evidence>
<gene>
    <name evidence="1" type="ORF">WN944_017243</name>
</gene>
<keyword evidence="2" id="KW-1185">Reference proteome</keyword>